<protein>
    <submittedName>
        <fullName evidence="1">Phosphoglycolate phosphatase</fullName>
        <ecNumber evidence="1">3.1.3.18</ecNumber>
    </submittedName>
</protein>
<dbReference type="InterPro" id="IPR050155">
    <property type="entry name" value="HAD-like_hydrolase_sf"/>
</dbReference>
<dbReference type="Gene3D" id="1.10.150.240">
    <property type="entry name" value="Putative phosphatase, domain 2"/>
    <property type="match status" value="1"/>
</dbReference>
<evidence type="ECO:0000313" key="2">
    <source>
        <dbReference type="Proteomes" id="UP001208689"/>
    </source>
</evidence>
<dbReference type="InterPro" id="IPR023198">
    <property type="entry name" value="PGP-like_dom2"/>
</dbReference>
<dbReference type="InterPro" id="IPR036412">
    <property type="entry name" value="HAD-like_sf"/>
</dbReference>
<dbReference type="InterPro" id="IPR041492">
    <property type="entry name" value="HAD_2"/>
</dbReference>
<dbReference type="EMBL" id="CP104013">
    <property type="protein sequence ID" value="UYP48103.1"/>
    <property type="molecule type" value="Genomic_DNA"/>
</dbReference>
<organism evidence="1 2">
    <name type="scientific">Candidatus Lokiarchaeum ossiferum</name>
    <dbReference type="NCBI Taxonomy" id="2951803"/>
    <lineage>
        <taxon>Archaea</taxon>
        <taxon>Promethearchaeati</taxon>
        <taxon>Promethearchaeota</taxon>
        <taxon>Promethearchaeia</taxon>
        <taxon>Promethearchaeales</taxon>
        <taxon>Promethearchaeaceae</taxon>
        <taxon>Candidatus Lokiarchaeum</taxon>
    </lineage>
</organism>
<name>A0ABY6HX50_9ARCH</name>
<dbReference type="Proteomes" id="UP001208689">
    <property type="component" value="Chromosome"/>
</dbReference>
<reference evidence="1" key="1">
    <citation type="submission" date="2022-09" db="EMBL/GenBank/DDBJ databases">
        <title>Actin cytoskeleton and complex cell architecture in an #Asgard archaeon.</title>
        <authorList>
            <person name="Ponce Toledo R.I."/>
            <person name="Schleper C."/>
            <person name="Rodrigues Oliveira T."/>
            <person name="Wollweber F."/>
            <person name="Xu J."/>
            <person name="Rittmann S."/>
            <person name="Klingl A."/>
            <person name="Pilhofer M."/>
        </authorList>
    </citation>
    <scope>NUCLEOTIDE SEQUENCE</scope>
    <source>
        <strain evidence="1">B-35</strain>
    </source>
</reference>
<dbReference type="Gene3D" id="3.40.50.1000">
    <property type="entry name" value="HAD superfamily/HAD-like"/>
    <property type="match status" value="1"/>
</dbReference>
<dbReference type="InterPro" id="IPR023214">
    <property type="entry name" value="HAD_sf"/>
</dbReference>
<dbReference type="EC" id="3.1.3.18" evidence="1"/>
<dbReference type="SFLD" id="SFLDG01129">
    <property type="entry name" value="C1.5:_HAD__Beta-PGM__Phosphata"/>
    <property type="match status" value="1"/>
</dbReference>
<keyword evidence="1" id="KW-0378">Hydrolase</keyword>
<sequence length="252" mass="29154">MSSKTAHPPIILFDFDGVILNSTGSLMAMEISMKDDKYQWNKEILKHYTPMDIIRLFEKATQPKNRDLIKALHSYFTELLPKRLKRLLFFIQTGRLSRKLEWIHSDFYPNYASTFNQLIEKGIILGIVTNSGKKRIMKWLHKKNAERYFTNMVTRKDRKELGTKPSPKPILGLLDRLKNQFKWDSLDLKKVAFVGDNISDIIAAQKAKVTSIACSKGHGDPEEIQKLRPSFIFSDITEIPTHLAKIFPNLFS</sequence>
<keyword evidence="2" id="KW-1185">Reference proteome</keyword>
<dbReference type="SUPFAM" id="SSF56784">
    <property type="entry name" value="HAD-like"/>
    <property type="match status" value="1"/>
</dbReference>
<gene>
    <name evidence="1" type="ORF">NEF87_004388</name>
</gene>
<proteinExistence type="predicted"/>
<evidence type="ECO:0000313" key="1">
    <source>
        <dbReference type="EMBL" id="UYP48103.1"/>
    </source>
</evidence>
<dbReference type="PANTHER" id="PTHR43434:SF1">
    <property type="entry name" value="PHOSPHOGLYCOLATE PHOSPHATASE"/>
    <property type="match status" value="1"/>
</dbReference>
<accession>A0ABY6HX50</accession>
<dbReference type="Pfam" id="PF13419">
    <property type="entry name" value="HAD_2"/>
    <property type="match status" value="1"/>
</dbReference>
<dbReference type="GO" id="GO:0008967">
    <property type="term" value="F:phosphoglycolate phosphatase activity"/>
    <property type="evidence" value="ECO:0007669"/>
    <property type="project" value="UniProtKB-EC"/>
</dbReference>
<dbReference type="SFLD" id="SFLDS00003">
    <property type="entry name" value="Haloacid_Dehalogenase"/>
    <property type="match status" value="1"/>
</dbReference>
<dbReference type="PANTHER" id="PTHR43434">
    <property type="entry name" value="PHOSPHOGLYCOLATE PHOSPHATASE"/>
    <property type="match status" value="1"/>
</dbReference>